<dbReference type="Gene3D" id="1.10.287.130">
    <property type="match status" value="1"/>
</dbReference>
<dbReference type="GO" id="GO:0000155">
    <property type="term" value="F:phosphorelay sensor kinase activity"/>
    <property type="evidence" value="ECO:0007669"/>
    <property type="project" value="InterPro"/>
</dbReference>
<dbReference type="Pfam" id="PF00512">
    <property type="entry name" value="HisKA"/>
    <property type="match status" value="1"/>
</dbReference>
<organism evidence="11 12">
    <name type="scientific">Halopseudomonas laoshanensis</name>
    <dbReference type="NCBI Taxonomy" id="2268758"/>
    <lineage>
        <taxon>Bacteria</taxon>
        <taxon>Pseudomonadati</taxon>
        <taxon>Pseudomonadota</taxon>
        <taxon>Gammaproteobacteria</taxon>
        <taxon>Pseudomonadales</taxon>
        <taxon>Pseudomonadaceae</taxon>
        <taxon>Halopseudomonas</taxon>
    </lineage>
</organism>
<dbReference type="PANTHER" id="PTHR43065">
    <property type="entry name" value="SENSOR HISTIDINE KINASE"/>
    <property type="match status" value="1"/>
</dbReference>
<dbReference type="InterPro" id="IPR036097">
    <property type="entry name" value="HisK_dim/P_sf"/>
</dbReference>
<evidence type="ECO:0000256" key="3">
    <source>
        <dbReference type="ARBA" id="ARBA00022553"/>
    </source>
</evidence>
<evidence type="ECO:0000256" key="6">
    <source>
        <dbReference type="ARBA" id="ARBA00022777"/>
    </source>
</evidence>
<dbReference type="RefSeq" id="WP_149333320.1">
    <property type="nucleotide sequence ID" value="NZ_QOVF01000004.1"/>
</dbReference>
<evidence type="ECO:0000313" key="12">
    <source>
        <dbReference type="Proteomes" id="UP000463138"/>
    </source>
</evidence>
<dbReference type="InterPro" id="IPR004358">
    <property type="entry name" value="Sig_transdc_His_kin-like_C"/>
</dbReference>
<keyword evidence="9" id="KW-1133">Transmembrane helix</keyword>
<name>A0A7V7GS79_9GAMM</name>
<dbReference type="InterPro" id="IPR003594">
    <property type="entry name" value="HATPase_dom"/>
</dbReference>
<keyword evidence="5" id="KW-0547">Nucleotide-binding</keyword>
<keyword evidence="3" id="KW-0597">Phosphoprotein</keyword>
<gene>
    <name evidence="11" type="ORF">DT594_14440</name>
</gene>
<dbReference type="OrthoDB" id="6993188at2"/>
<keyword evidence="6 11" id="KW-0418">Kinase</keyword>
<feature type="transmembrane region" description="Helical" evidence="9">
    <location>
        <begin position="228"/>
        <end position="250"/>
    </location>
</feature>
<evidence type="ECO:0000256" key="2">
    <source>
        <dbReference type="ARBA" id="ARBA00012438"/>
    </source>
</evidence>
<evidence type="ECO:0000256" key="8">
    <source>
        <dbReference type="ARBA" id="ARBA00023012"/>
    </source>
</evidence>
<dbReference type="EMBL" id="QOVF01000004">
    <property type="protein sequence ID" value="KAA0693579.1"/>
    <property type="molecule type" value="Genomic_DNA"/>
</dbReference>
<keyword evidence="9" id="KW-0812">Transmembrane</keyword>
<dbReference type="CDD" id="cd00082">
    <property type="entry name" value="HisKA"/>
    <property type="match status" value="1"/>
</dbReference>
<dbReference type="AlphaFoldDB" id="A0A7V7GS79"/>
<dbReference type="Pfam" id="PF02518">
    <property type="entry name" value="HATPase_c"/>
    <property type="match status" value="1"/>
</dbReference>
<evidence type="ECO:0000256" key="5">
    <source>
        <dbReference type="ARBA" id="ARBA00022741"/>
    </source>
</evidence>
<dbReference type="Gene3D" id="3.30.565.10">
    <property type="entry name" value="Histidine kinase-like ATPase, C-terminal domain"/>
    <property type="match status" value="1"/>
</dbReference>
<dbReference type="SUPFAM" id="SSF55874">
    <property type="entry name" value="ATPase domain of HSP90 chaperone/DNA topoisomerase II/histidine kinase"/>
    <property type="match status" value="1"/>
</dbReference>
<comment type="caution">
    <text evidence="11">The sequence shown here is derived from an EMBL/GenBank/DDBJ whole genome shotgun (WGS) entry which is preliminary data.</text>
</comment>
<dbReference type="EC" id="2.7.13.3" evidence="2"/>
<dbReference type="SUPFAM" id="SSF47384">
    <property type="entry name" value="Homodimeric domain of signal transducing histidine kinase"/>
    <property type="match status" value="1"/>
</dbReference>
<evidence type="ECO:0000313" key="11">
    <source>
        <dbReference type="EMBL" id="KAA0693579.1"/>
    </source>
</evidence>
<evidence type="ECO:0000256" key="4">
    <source>
        <dbReference type="ARBA" id="ARBA00022679"/>
    </source>
</evidence>
<keyword evidence="12" id="KW-1185">Reference proteome</keyword>
<dbReference type="PRINTS" id="PR00344">
    <property type="entry name" value="BCTRLSENSOR"/>
</dbReference>
<keyword evidence="7" id="KW-0067">ATP-binding</keyword>
<comment type="catalytic activity">
    <reaction evidence="1">
        <text>ATP + protein L-histidine = ADP + protein N-phospho-L-histidine.</text>
        <dbReference type="EC" id="2.7.13.3"/>
    </reaction>
</comment>
<evidence type="ECO:0000256" key="7">
    <source>
        <dbReference type="ARBA" id="ARBA00022840"/>
    </source>
</evidence>
<sequence>MINVTSHWTESKIEPDSVITPGSRPFNLLRWYSWLSLILISAVALVLGAVSAHFVVNESIERDLMLSAQFVRAVAEAEIRHSVLPETLTMGDLVDLRRLADADLPLEVVHDVRGEFLDHITHLPDALLANIYATDRRVIWSTNPDLIGHQSAANGNLDEAFSSKGRVGSTYFHVSAENHHEEQQFIRHPRTFFIENYIPLLDLNGDVAIVVEIYKEPNDLVARIKRGIWLIASTTIIGAATLYLGLFWIVRRASLVLAYQQQKLVENETYVAMGEMSSAIAHSLRNPLATIRSSAELALELDQEPAKKNINDIINQVDRMSAWVRELLQTSRPMSSRVRPVELVPAIEEALSACQLQLQTFRIDVDFAPQEQPLVLAHRVLLSQVLNSVLSNAIEAMPHGGVLRLKMDTDTAAGKLVLSISDTGNGMSHQQRTMAFKPFFTTKQGGLGVGLVTVKRIMERFGGKVSLSSYEQRGTTINLGFSLAQGS</sequence>
<dbReference type="InterPro" id="IPR005467">
    <property type="entry name" value="His_kinase_dom"/>
</dbReference>
<proteinExistence type="predicted"/>
<evidence type="ECO:0000256" key="1">
    <source>
        <dbReference type="ARBA" id="ARBA00000085"/>
    </source>
</evidence>
<dbReference type="SMART" id="SM00387">
    <property type="entry name" value="HATPase_c"/>
    <property type="match status" value="1"/>
</dbReference>
<accession>A0A7V7GS79</accession>
<dbReference type="PROSITE" id="PS50109">
    <property type="entry name" value="HIS_KIN"/>
    <property type="match status" value="1"/>
</dbReference>
<dbReference type="InterPro" id="IPR036890">
    <property type="entry name" value="HATPase_C_sf"/>
</dbReference>
<dbReference type="Proteomes" id="UP000463138">
    <property type="component" value="Unassembled WGS sequence"/>
</dbReference>
<dbReference type="InterPro" id="IPR003661">
    <property type="entry name" value="HisK_dim/P_dom"/>
</dbReference>
<evidence type="ECO:0000256" key="9">
    <source>
        <dbReference type="SAM" id="Phobius"/>
    </source>
</evidence>
<feature type="transmembrane region" description="Helical" evidence="9">
    <location>
        <begin position="31"/>
        <end position="56"/>
    </location>
</feature>
<evidence type="ECO:0000259" key="10">
    <source>
        <dbReference type="PROSITE" id="PS50109"/>
    </source>
</evidence>
<keyword evidence="8" id="KW-0902">Two-component regulatory system</keyword>
<keyword evidence="4" id="KW-0808">Transferase</keyword>
<keyword evidence="9" id="KW-0472">Membrane</keyword>
<feature type="domain" description="Histidine kinase" evidence="10">
    <location>
        <begin position="279"/>
        <end position="485"/>
    </location>
</feature>
<dbReference type="PANTHER" id="PTHR43065:SF10">
    <property type="entry name" value="PEROXIDE STRESS-ACTIVATED HISTIDINE KINASE MAK3"/>
    <property type="match status" value="1"/>
</dbReference>
<protein>
    <recommendedName>
        <fullName evidence="2">histidine kinase</fullName>
        <ecNumber evidence="2">2.7.13.3</ecNumber>
    </recommendedName>
</protein>
<dbReference type="GO" id="GO:0005524">
    <property type="term" value="F:ATP binding"/>
    <property type="evidence" value="ECO:0007669"/>
    <property type="project" value="UniProtKB-KW"/>
</dbReference>
<dbReference type="SMART" id="SM00388">
    <property type="entry name" value="HisKA"/>
    <property type="match status" value="1"/>
</dbReference>
<reference evidence="11 12" key="1">
    <citation type="submission" date="2018-07" db="EMBL/GenBank/DDBJ databases">
        <title>Pseudomonas laoshanensis sp. nov., isolated from soil.</title>
        <authorList>
            <person name="Sun J."/>
            <person name="Yu L."/>
            <person name="Wang M."/>
            <person name="Zhang C."/>
        </authorList>
    </citation>
    <scope>NUCLEOTIDE SEQUENCE [LARGE SCALE GENOMIC DNA]</scope>
    <source>
        <strain evidence="11 12">Y22</strain>
    </source>
</reference>